<feature type="transmembrane region" description="Helical" evidence="1">
    <location>
        <begin position="21"/>
        <end position="47"/>
    </location>
</feature>
<dbReference type="PANTHER" id="PTHR31852">
    <property type="entry name" value="LATE EMBRYOGENESIS ABUNDANT (LEA) HYDROXYPROLINE-RICH GLYCOPROTEIN FAMILY"/>
    <property type="match status" value="1"/>
</dbReference>
<protein>
    <recommendedName>
        <fullName evidence="4">Late embryogenesis abundant protein LEA-2 subgroup domain-containing protein</fullName>
    </recommendedName>
</protein>
<evidence type="ECO:0000256" key="1">
    <source>
        <dbReference type="SAM" id="Phobius"/>
    </source>
</evidence>
<dbReference type="Proteomes" id="UP001159364">
    <property type="component" value="Linkage Group LG08"/>
</dbReference>
<organism evidence="2 3">
    <name type="scientific">Erythroxylum novogranatense</name>
    <dbReference type="NCBI Taxonomy" id="1862640"/>
    <lineage>
        <taxon>Eukaryota</taxon>
        <taxon>Viridiplantae</taxon>
        <taxon>Streptophyta</taxon>
        <taxon>Embryophyta</taxon>
        <taxon>Tracheophyta</taxon>
        <taxon>Spermatophyta</taxon>
        <taxon>Magnoliopsida</taxon>
        <taxon>eudicotyledons</taxon>
        <taxon>Gunneridae</taxon>
        <taxon>Pentapetalae</taxon>
        <taxon>rosids</taxon>
        <taxon>fabids</taxon>
        <taxon>Malpighiales</taxon>
        <taxon>Erythroxylaceae</taxon>
        <taxon>Erythroxylum</taxon>
    </lineage>
</organism>
<evidence type="ECO:0000313" key="3">
    <source>
        <dbReference type="Proteomes" id="UP001159364"/>
    </source>
</evidence>
<keyword evidence="1" id="KW-1133">Transmembrane helix</keyword>
<dbReference type="AlphaFoldDB" id="A0AAV8U8V0"/>
<comment type="caution">
    <text evidence="2">The sequence shown here is derived from an EMBL/GenBank/DDBJ whole genome shotgun (WGS) entry which is preliminary data.</text>
</comment>
<dbReference type="InterPro" id="IPR055301">
    <property type="entry name" value="Lea14-like_2"/>
</dbReference>
<dbReference type="SUPFAM" id="SSF117070">
    <property type="entry name" value="LEA14-like"/>
    <property type="match status" value="1"/>
</dbReference>
<evidence type="ECO:0000313" key="2">
    <source>
        <dbReference type="EMBL" id="KAJ8898874.1"/>
    </source>
</evidence>
<name>A0AAV8U8V0_9ROSI</name>
<keyword evidence="1" id="KW-0812">Transmembrane</keyword>
<dbReference type="EMBL" id="JAIWQS010000008">
    <property type="protein sequence ID" value="KAJ8898874.1"/>
    <property type="molecule type" value="Genomic_DNA"/>
</dbReference>
<gene>
    <name evidence="2" type="ORF">K2173_008183</name>
</gene>
<keyword evidence="3" id="KW-1185">Reference proteome</keyword>
<evidence type="ECO:0008006" key="4">
    <source>
        <dbReference type="Google" id="ProtNLM"/>
    </source>
</evidence>
<reference evidence="2 3" key="1">
    <citation type="submission" date="2021-09" db="EMBL/GenBank/DDBJ databases">
        <title>Genomic insights and catalytic innovation underlie evolution of tropane alkaloids biosynthesis.</title>
        <authorList>
            <person name="Wang Y.-J."/>
            <person name="Tian T."/>
            <person name="Huang J.-P."/>
            <person name="Huang S.-X."/>
        </authorList>
    </citation>
    <scope>NUCLEOTIDE SEQUENCE [LARGE SCALE GENOMIC DNA]</scope>
    <source>
        <strain evidence="2">KIB-2018</strain>
        <tissue evidence="2">Leaf</tissue>
    </source>
</reference>
<proteinExistence type="predicted"/>
<sequence>MTTGSHDHHHDDNKSKRRRRCVIVGGGILLLLLLFFIIMLILALTVFKPKQPSTKLLSATVEGVSPRISFPVVSVQLNITLNLTVEVHNPNKASFKHGVGKSFVYYRGIQMGEAELSPGLIPSSGSEILGCRLTVQTMESPEEPFKLGRWKESSDAAS</sequence>
<accession>A0AAV8U8V0</accession>
<keyword evidence="1" id="KW-0472">Membrane</keyword>